<reference evidence="9 10" key="1">
    <citation type="submission" date="2016-01" db="EMBL/GenBank/DDBJ databases">
        <authorList>
            <person name="Oliw E.H."/>
        </authorList>
    </citation>
    <scope>NUCLEOTIDE SEQUENCE [LARGE SCALE GENOMIC DNA]</scope>
    <source>
        <strain evidence="9 10">MDcuke</strain>
    </source>
</reference>
<dbReference type="InterPro" id="IPR051906">
    <property type="entry name" value="TolC-like"/>
</dbReference>
<dbReference type="Gene3D" id="1.20.1600.10">
    <property type="entry name" value="Outer membrane efflux proteins (OEP)"/>
    <property type="match status" value="1"/>
</dbReference>
<dbReference type="RefSeq" id="WP_233479404.1">
    <property type="nucleotide sequence ID" value="NZ_CP013970.1"/>
</dbReference>
<feature type="chain" id="PRO_5016765276" evidence="8">
    <location>
        <begin position="23"/>
        <end position="438"/>
    </location>
</feature>
<proteinExistence type="inferred from homology"/>
<keyword evidence="8" id="KW-0732">Signal</keyword>
<evidence type="ECO:0000313" key="9">
    <source>
        <dbReference type="EMBL" id="AXF77994.1"/>
    </source>
</evidence>
<dbReference type="Pfam" id="PF02321">
    <property type="entry name" value="OEP"/>
    <property type="match status" value="2"/>
</dbReference>
<evidence type="ECO:0000256" key="8">
    <source>
        <dbReference type="SAM" id="SignalP"/>
    </source>
</evidence>
<comment type="subcellular location">
    <subcellularLocation>
        <location evidence="1">Cell outer membrane</location>
    </subcellularLocation>
</comment>
<dbReference type="Proteomes" id="UP000264980">
    <property type="component" value="Chromosome"/>
</dbReference>
<keyword evidence="4" id="KW-1134">Transmembrane beta strand</keyword>
<evidence type="ECO:0000256" key="4">
    <source>
        <dbReference type="ARBA" id="ARBA00022452"/>
    </source>
</evidence>
<gene>
    <name evidence="9" type="ORF">AV903_21500</name>
</gene>
<sequence length="438" mass="48882">MNIKRIGLLPAIICFHAFSTHAANLQQSVLAASYWDSEYRAAVELRDAEGQKRYQGFAGLLPEISLSSTWYKQDQPGATYAAGIKHHNYSINLQQPLFDLSRYATWQRAEAAANAADATFMLAQQKLIQNVASAYFGVLFTRKKLDTFQRESKGYKFQLEKAKQALAIGDGTQLDMDEAQASYDRSNTDMLTAQDELSQAGIDFNRLTGLSADEIKEGDLQCLFQPVRENMDTVVKRAVQNNFNVVAALYHLEEARADVTAAAAAHLPVVSLQATYGNNWSRAENGNLLDEVFGTTSKTRNTLIGVNVSVPLFAGGKMLSQSFEASSRRNQNLMLVEDARRKVAQQTTVSWLGLKNNLEKIHSLKKLQHSSRKKLDSTIYGKEVGLRTLLDQFEAEKDLYRSIQDLAAAENKFLQTKIELDAATGELDYSTLNNYICY</sequence>
<dbReference type="InterPro" id="IPR003423">
    <property type="entry name" value="OMP_efflux"/>
</dbReference>
<organism evidence="9 10">
    <name type="scientific">Erwinia tracheiphila</name>
    <dbReference type="NCBI Taxonomy" id="65700"/>
    <lineage>
        <taxon>Bacteria</taxon>
        <taxon>Pseudomonadati</taxon>
        <taxon>Pseudomonadota</taxon>
        <taxon>Gammaproteobacteria</taxon>
        <taxon>Enterobacterales</taxon>
        <taxon>Erwiniaceae</taxon>
        <taxon>Erwinia</taxon>
    </lineage>
</organism>
<dbReference type="SUPFAM" id="SSF56954">
    <property type="entry name" value="Outer membrane efflux proteins (OEP)"/>
    <property type="match status" value="1"/>
</dbReference>
<keyword evidence="3" id="KW-0813">Transport</keyword>
<evidence type="ECO:0000256" key="2">
    <source>
        <dbReference type="ARBA" id="ARBA00007613"/>
    </source>
</evidence>
<dbReference type="GO" id="GO:0015562">
    <property type="term" value="F:efflux transmembrane transporter activity"/>
    <property type="evidence" value="ECO:0007669"/>
    <property type="project" value="InterPro"/>
</dbReference>
<keyword evidence="7" id="KW-0998">Cell outer membrane</keyword>
<evidence type="ECO:0000256" key="5">
    <source>
        <dbReference type="ARBA" id="ARBA00022692"/>
    </source>
</evidence>
<protein>
    <submittedName>
        <fullName evidence="9">Anibiotic ABC transporter</fullName>
    </submittedName>
</protein>
<dbReference type="GO" id="GO:1990281">
    <property type="term" value="C:efflux pump complex"/>
    <property type="evidence" value="ECO:0007669"/>
    <property type="project" value="TreeGrafter"/>
</dbReference>
<dbReference type="AlphaFoldDB" id="A0A345CX27"/>
<evidence type="ECO:0000256" key="6">
    <source>
        <dbReference type="ARBA" id="ARBA00023136"/>
    </source>
</evidence>
<evidence type="ECO:0000256" key="7">
    <source>
        <dbReference type="ARBA" id="ARBA00023237"/>
    </source>
</evidence>
<evidence type="ECO:0000256" key="1">
    <source>
        <dbReference type="ARBA" id="ARBA00004442"/>
    </source>
</evidence>
<evidence type="ECO:0000313" key="10">
    <source>
        <dbReference type="Proteomes" id="UP000264980"/>
    </source>
</evidence>
<dbReference type="NCBIfam" id="TIGR01844">
    <property type="entry name" value="type_I_sec_TolC"/>
    <property type="match status" value="1"/>
</dbReference>
<dbReference type="EMBL" id="CP013970">
    <property type="protein sequence ID" value="AXF77994.1"/>
    <property type="molecule type" value="Genomic_DNA"/>
</dbReference>
<dbReference type="PANTHER" id="PTHR30026">
    <property type="entry name" value="OUTER MEMBRANE PROTEIN TOLC"/>
    <property type="match status" value="1"/>
</dbReference>
<evidence type="ECO:0000256" key="3">
    <source>
        <dbReference type="ARBA" id="ARBA00022448"/>
    </source>
</evidence>
<comment type="similarity">
    <text evidence="2">Belongs to the outer membrane factor (OMF) (TC 1.B.17) family.</text>
</comment>
<keyword evidence="6" id="KW-0472">Membrane</keyword>
<dbReference type="PANTHER" id="PTHR30026:SF20">
    <property type="entry name" value="OUTER MEMBRANE PROTEIN TOLC"/>
    <property type="match status" value="1"/>
</dbReference>
<keyword evidence="5" id="KW-0812">Transmembrane</keyword>
<dbReference type="GO" id="GO:0015288">
    <property type="term" value="F:porin activity"/>
    <property type="evidence" value="ECO:0007669"/>
    <property type="project" value="TreeGrafter"/>
</dbReference>
<feature type="signal peptide" evidence="8">
    <location>
        <begin position="1"/>
        <end position="22"/>
    </location>
</feature>
<accession>A0A345CX27</accession>
<dbReference type="InterPro" id="IPR010130">
    <property type="entry name" value="T1SS_OMP_TolC"/>
</dbReference>
<name>A0A345CX27_9GAMM</name>
<dbReference type="GO" id="GO:0009279">
    <property type="term" value="C:cell outer membrane"/>
    <property type="evidence" value="ECO:0007669"/>
    <property type="project" value="UniProtKB-SubCell"/>
</dbReference>